<gene>
    <name evidence="1" type="ORF">ACCQ40_02375</name>
</gene>
<protein>
    <submittedName>
        <fullName evidence="1">Uncharacterized protein</fullName>
    </submittedName>
</protein>
<keyword evidence="2" id="KW-1185">Reference proteome</keyword>
<dbReference type="RefSeq" id="WP_410032461.1">
    <property type="nucleotide sequence ID" value="NZ_JBGMEH010000002.1"/>
</dbReference>
<name>A0ABW9MUZ3_9FIRM</name>
<dbReference type="EMBL" id="JBGMEH010000002">
    <property type="protein sequence ID" value="MFO3715634.1"/>
    <property type="molecule type" value="Genomic_DNA"/>
</dbReference>
<comment type="caution">
    <text evidence="1">The sequence shown here is derived from an EMBL/GenBank/DDBJ whole genome shotgun (WGS) entry which is preliminary data.</text>
</comment>
<accession>A0ABW9MUZ3</accession>
<evidence type="ECO:0000313" key="1">
    <source>
        <dbReference type="EMBL" id="MFO3715634.1"/>
    </source>
</evidence>
<sequence length="44" mass="4996">MEVEIDKEVKLLKKCALSLKPKVKELEGNKLTAETTLSDHELEN</sequence>
<evidence type="ECO:0000313" key="2">
    <source>
        <dbReference type="Proteomes" id="UP001638015"/>
    </source>
</evidence>
<dbReference type="Proteomes" id="UP001638015">
    <property type="component" value="Unassembled WGS sequence"/>
</dbReference>
<reference evidence="1 2" key="1">
    <citation type="journal article" date="2025" name="Anaerobe">
        <title>Description of Anaerococcus kampingiae sp. nov., Anaerococcus groningensis sp. nov., Anaerococcus martiniensis sp. nov., and Anaerococcus cruorum sp. nov., isolated from human clinical specimens.</title>
        <authorList>
            <person name="Boiten K.E."/>
            <person name="Meijer J."/>
            <person name="van Wezel E.M."/>
            <person name="Veloo A.C.M."/>
        </authorList>
    </citation>
    <scope>NUCLEOTIDE SEQUENCE [LARGE SCALE GENOMIC DNA]</scope>
    <source>
        <strain evidence="1 2">ENR1039</strain>
    </source>
</reference>
<proteinExistence type="predicted"/>
<organism evidence="1 2">
    <name type="scientific">Anaerococcus cruorum</name>
    <dbReference type="NCBI Taxonomy" id="3115617"/>
    <lineage>
        <taxon>Bacteria</taxon>
        <taxon>Bacillati</taxon>
        <taxon>Bacillota</taxon>
        <taxon>Tissierellia</taxon>
        <taxon>Tissierellales</taxon>
        <taxon>Peptoniphilaceae</taxon>
        <taxon>Anaerococcus</taxon>
    </lineage>
</organism>